<dbReference type="AlphaFoldDB" id="A0AAI8Z4V9"/>
<feature type="compositionally biased region" description="Basic and acidic residues" evidence="1">
    <location>
        <begin position="428"/>
        <end position="444"/>
    </location>
</feature>
<feature type="region of interest" description="Disordered" evidence="1">
    <location>
        <begin position="469"/>
        <end position="551"/>
    </location>
</feature>
<sequence length="608" mass="67154">MRVGKRPRRWRSGWRKAKHVLKEKTVFQVLIHRKRGPRVLSIGSSRVEIRSTPPQVASSETLSSSQNRHSATPSITRTLPSQNGRFTYTIHYGRNGSGSSLSVSGHRNALRFSHPVVNAVIPTPSLPQVLTPITPTPYSDSYEPAWSSYQPSQTTSRESTSTSITPTSAQFNGQVKPEAVAGDHVRNSALGLTVPQALNQLDGVPSSLRDRVELPRSVNELVFKSRGPTCGGRLGHRRTTARSLYLAKPLPFDARALTVDLEQCNGESNPADLERQNALSALEGESTVLESPSPSERRQRRELAPSSLYLARPHPFDANRLTQDLERCNGQGVSSEESRQNALQALEGSMPAQNSPDLGPLLQKYVADAQKQGKRATQYPGKEAYGQKRYTAFNPSMLPEPLRTSQDNRPITRVVSPPADDSAIAGIDKGKRPTDRQVEQDLEKARRRQFRNASARDFSGLQVEQLGSHFAVEQEPARPVRKSRRLDSSLPPAAPASPPSPHRKSVVLDNGYPPLQGAPLQHIKRKPLNATKPPLAPPLPHLPSAPQPGESTKAQIAAYTEMARLHQEQSRLMRQYAEDLSRQFPSPPQQGGGIEWKRTVKRAIMKDW</sequence>
<dbReference type="Proteomes" id="UP001296104">
    <property type="component" value="Unassembled WGS sequence"/>
</dbReference>
<gene>
    <name evidence="2" type="ORF">LECACI_7A007635</name>
</gene>
<feature type="compositionally biased region" description="Pro residues" evidence="1">
    <location>
        <begin position="534"/>
        <end position="546"/>
    </location>
</feature>
<keyword evidence="3" id="KW-1185">Reference proteome</keyword>
<feature type="region of interest" description="Disordered" evidence="1">
    <location>
        <begin position="50"/>
        <end position="80"/>
    </location>
</feature>
<feature type="region of interest" description="Disordered" evidence="1">
    <location>
        <begin position="140"/>
        <end position="171"/>
    </location>
</feature>
<proteinExistence type="predicted"/>
<evidence type="ECO:0000256" key="1">
    <source>
        <dbReference type="SAM" id="MobiDB-lite"/>
    </source>
</evidence>
<dbReference type="EMBL" id="CAVMBE010000064">
    <property type="protein sequence ID" value="CAK4032477.1"/>
    <property type="molecule type" value="Genomic_DNA"/>
</dbReference>
<reference evidence="2" key="1">
    <citation type="submission" date="2023-11" db="EMBL/GenBank/DDBJ databases">
        <authorList>
            <person name="Alioto T."/>
            <person name="Alioto T."/>
            <person name="Gomez Garrido J."/>
        </authorList>
    </citation>
    <scope>NUCLEOTIDE SEQUENCE</scope>
</reference>
<evidence type="ECO:0000313" key="3">
    <source>
        <dbReference type="Proteomes" id="UP001296104"/>
    </source>
</evidence>
<feature type="compositionally biased region" description="Polar residues" evidence="1">
    <location>
        <begin position="52"/>
        <end position="80"/>
    </location>
</feature>
<evidence type="ECO:0000313" key="2">
    <source>
        <dbReference type="EMBL" id="CAK4032477.1"/>
    </source>
</evidence>
<protein>
    <submittedName>
        <fullName evidence="2">Uncharacterized protein</fullName>
    </submittedName>
</protein>
<feature type="region of interest" description="Disordered" evidence="1">
    <location>
        <begin position="283"/>
        <end position="302"/>
    </location>
</feature>
<feature type="compositionally biased region" description="Low complexity" evidence="1">
    <location>
        <begin position="152"/>
        <end position="168"/>
    </location>
</feature>
<feature type="region of interest" description="Disordered" evidence="1">
    <location>
        <begin position="394"/>
        <end position="453"/>
    </location>
</feature>
<organism evidence="2 3">
    <name type="scientific">Lecanosticta acicola</name>
    <dbReference type="NCBI Taxonomy" id="111012"/>
    <lineage>
        <taxon>Eukaryota</taxon>
        <taxon>Fungi</taxon>
        <taxon>Dikarya</taxon>
        <taxon>Ascomycota</taxon>
        <taxon>Pezizomycotina</taxon>
        <taxon>Dothideomycetes</taxon>
        <taxon>Dothideomycetidae</taxon>
        <taxon>Mycosphaerellales</taxon>
        <taxon>Mycosphaerellaceae</taxon>
        <taxon>Lecanosticta</taxon>
    </lineage>
</organism>
<name>A0AAI8Z4V9_9PEZI</name>
<accession>A0AAI8Z4V9</accession>
<comment type="caution">
    <text evidence="2">The sequence shown here is derived from an EMBL/GenBank/DDBJ whole genome shotgun (WGS) entry which is preliminary data.</text>
</comment>